<organism evidence="1 2">
    <name type="scientific">Calothrix parietina FACHB-288</name>
    <dbReference type="NCBI Taxonomy" id="2692896"/>
    <lineage>
        <taxon>Bacteria</taxon>
        <taxon>Bacillati</taxon>
        <taxon>Cyanobacteriota</taxon>
        <taxon>Cyanophyceae</taxon>
        <taxon>Nostocales</taxon>
        <taxon>Calotrichaceae</taxon>
        <taxon>Calothrix</taxon>
    </lineage>
</organism>
<evidence type="ECO:0000313" key="2">
    <source>
        <dbReference type="Proteomes" id="UP000658514"/>
    </source>
</evidence>
<comment type="caution">
    <text evidence="1">The sequence shown here is derived from an EMBL/GenBank/DDBJ whole genome shotgun (WGS) entry which is preliminary data.</text>
</comment>
<name>A0ABR8AKL5_9CYAN</name>
<dbReference type="Proteomes" id="UP000658514">
    <property type="component" value="Unassembled WGS sequence"/>
</dbReference>
<reference evidence="1 2" key="1">
    <citation type="journal article" date="2020" name="ISME J.">
        <title>Comparative genomics reveals insights into cyanobacterial evolution and habitat adaptation.</title>
        <authorList>
            <person name="Chen M.Y."/>
            <person name="Teng W.K."/>
            <person name="Zhao L."/>
            <person name="Hu C.X."/>
            <person name="Zhou Y.K."/>
            <person name="Han B.P."/>
            <person name="Song L.R."/>
            <person name="Shu W.S."/>
        </authorList>
    </citation>
    <scope>NUCLEOTIDE SEQUENCE [LARGE SCALE GENOMIC DNA]</scope>
    <source>
        <strain evidence="1 2">FACHB-288</strain>
    </source>
</reference>
<dbReference type="EMBL" id="JACJQH010000094">
    <property type="protein sequence ID" value="MBD2200521.1"/>
    <property type="molecule type" value="Genomic_DNA"/>
</dbReference>
<keyword evidence="2" id="KW-1185">Reference proteome</keyword>
<dbReference type="RefSeq" id="WP_190551504.1">
    <property type="nucleotide sequence ID" value="NZ_CAWPNO010000133.1"/>
</dbReference>
<accession>A0ABR8AKL5</accession>
<evidence type="ECO:0000313" key="1">
    <source>
        <dbReference type="EMBL" id="MBD2200521.1"/>
    </source>
</evidence>
<gene>
    <name evidence="1" type="ORF">H6G24_34545</name>
</gene>
<sequence length="81" mass="9676">MTYAQSSNSWRSWRLGGSINKAFWQCVSPYFVWRCLLVGLSHAEAQRRREESENKDFCKRLHKNQSFYAQCPMPNAHYWLS</sequence>
<proteinExistence type="predicted"/>
<evidence type="ECO:0008006" key="3">
    <source>
        <dbReference type="Google" id="ProtNLM"/>
    </source>
</evidence>
<protein>
    <recommendedName>
        <fullName evidence="3">Secreted protein</fullName>
    </recommendedName>
</protein>